<keyword evidence="1" id="KW-1133">Transmembrane helix</keyword>
<dbReference type="PANTHER" id="PTHR34189">
    <property type="entry name" value="TRANSMEMBRANE PROTEIN"/>
    <property type="match status" value="1"/>
</dbReference>
<gene>
    <name evidence="2" type="ORF">LITE_LOCUS6321</name>
</gene>
<dbReference type="EMBL" id="CAMGYJ010000003">
    <property type="protein sequence ID" value="CAI0389590.1"/>
    <property type="molecule type" value="Genomic_DNA"/>
</dbReference>
<organism evidence="2 3">
    <name type="scientific">Linum tenue</name>
    <dbReference type="NCBI Taxonomy" id="586396"/>
    <lineage>
        <taxon>Eukaryota</taxon>
        <taxon>Viridiplantae</taxon>
        <taxon>Streptophyta</taxon>
        <taxon>Embryophyta</taxon>
        <taxon>Tracheophyta</taxon>
        <taxon>Spermatophyta</taxon>
        <taxon>Magnoliopsida</taxon>
        <taxon>eudicotyledons</taxon>
        <taxon>Gunneridae</taxon>
        <taxon>Pentapetalae</taxon>
        <taxon>rosids</taxon>
        <taxon>fabids</taxon>
        <taxon>Malpighiales</taxon>
        <taxon>Linaceae</taxon>
        <taxon>Linum</taxon>
    </lineage>
</organism>
<comment type="caution">
    <text evidence="2">The sequence shown here is derived from an EMBL/GenBank/DDBJ whole genome shotgun (WGS) entry which is preliminary data.</text>
</comment>
<evidence type="ECO:0000256" key="1">
    <source>
        <dbReference type="SAM" id="Phobius"/>
    </source>
</evidence>
<evidence type="ECO:0000313" key="2">
    <source>
        <dbReference type="EMBL" id="CAI0389590.1"/>
    </source>
</evidence>
<dbReference type="Proteomes" id="UP001154282">
    <property type="component" value="Unassembled WGS sequence"/>
</dbReference>
<keyword evidence="1" id="KW-0472">Membrane</keyword>
<dbReference type="AlphaFoldDB" id="A0AAV0HWF5"/>
<reference evidence="2" key="1">
    <citation type="submission" date="2022-08" db="EMBL/GenBank/DDBJ databases">
        <authorList>
            <person name="Gutierrez-Valencia J."/>
        </authorList>
    </citation>
    <scope>NUCLEOTIDE SEQUENCE</scope>
</reference>
<sequence>MCKDRYILKTRDMNVTATAFYSPSPSCVFAVVEKMYRSASTFRSSSEEHLLNLLPALAANGSSPVKTVAGSPSELPVAYSPVSEGSKKELGALQQHKPLGGENGVHLIPVVLFLCGLALWLFCPR</sequence>
<feature type="transmembrane region" description="Helical" evidence="1">
    <location>
        <begin position="104"/>
        <end position="122"/>
    </location>
</feature>
<dbReference type="PANTHER" id="PTHR34189:SF10">
    <property type="entry name" value="TRANSMEMBRANE PROTEIN"/>
    <property type="match status" value="1"/>
</dbReference>
<proteinExistence type="predicted"/>
<protein>
    <submittedName>
        <fullName evidence="2">Uncharacterized protein</fullName>
    </submittedName>
</protein>
<accession>A0AAV0HWF5</accession>
<keyword evidence="1" id="KW-0812">Transmembrane</keyword>
<evidence type="ECO:0000313" key="3">
    <source>
        <dbReference type="Proteomes" id="UP001154282"/>
    </source>
</evidence>
<keyword evidence="3" id="KW-1185">Reference proteome</keyword>
<name>A0AAV0HWF5_9ROSI</name>